<dbReference type="PROSITE" id="PS01322">
    <property type="entry name" value="PHOSPHOTRIESTERASE_1"/>
    <property type="match status" value="1"/>
</dbReference>
<feature type="transmembrane region" description="Helical" evidence="2">
    <location>
        <begin position="6"/>
        <end position="23"/>
    </location>
</feature>
<dbReference type="OrthoDB" id="68076at2"/>
<dbReference type="InterPro" id="IPR037185">
    <property type="entry name" value="EmrE-like"/>
</dbReference>
<feature type="transmembrane region" description="Helical" evidence="2">
    <location>
        <begin position="147"/>
        <end position="168"/>
    </location>
</feature>
<feature type="transmembrane region" description="Helical" evidence="2">
    <location>
        <begin position="57"/>
        <end position="78"/>
    </location>
</feature>
<evidence type="ECO:0000313" key="4">
    <source>
        <dbReference type="EMBL" id="SDJ60415.1"/>
    </source>
</evidence>
<dbReference type="GO" id="GO:0016020">
    <property type="term" value="C:membrane"/>
    <property type="evidence" value="ECO:0007669"/>
    <property type="project" value="InterPro"/>
</dbReference>
<evidence type="ECO:0000256" key="2">
    <source>
        <dbReference type="SAM" id="Phobius"/>
    </source>
</evidence>
<keyword evidence="2" id="KW-0472">Membrane</keyword>
<accession>A0A1G8V4Y2</accession>
<dbReference type="Gene3D" id="1.10.3730.20">
    <property type="match status" value="1"/>
</dbReference>
<feature type="transmembrane region" description="Helical" evidence="2">
    <location>
        <begin position="117"/>
        <end position="135"/>
    </location>
</feature>
<feature type="transmembrane region" description="Helical" evidence="2">
    <location>
        <begin position="90"/>
        <end position="111"/>
    </location>
</feature>
<evidence type="ECO:0000256" key="1">
    <source>
        <dbReference type="ARBA" id="ARBA00007362"/>
    </source>
</evidence>
<dbReference type="AlphaFoldDB" id="A0A1G8V4Y2"/>
<evidence type="ECO:0000259" key="3">
    <source>
        <dbReference type="Pfam" id="PF00892"/>
    </source>
</evidence>
<feature type="transmembrane region" description="Helical" evidence="2">
    <location>
        <begin position="235"/>
        <end position="257"/>
    </location>
</feature>
<dbReference type="InterPro" id="IPR017947">
    <property type="entry name" value="AryldialkylPase_Zn-BS"/>
</dbReference>
<dbReference type="GO" id="GO:0008270">
    <property type="term" value="F:zinc ion binding"/>
    <property type="evidence" value="ECO:0007669"/>
    <property type="project" value="InterPro"/>
</dbReference>
<feature type="transmembrane region" description="Helical" evidence="2">
    <location>
        <begin position="30"/>
        <end position="51"/>
    </location>
</feature>
<dbReference type="SUPFAM" id="SSF103481">
    <property type="entry name" value="Multidrug resistance efflux transporter EmrE"/>
    <property type="match status" value="2"/>
</dbReference>
<dbReference type="Proteomes" id="UP000199155">
    <property type="component" value="Unassembled WGS sequence"/>
</dbReference>
<feature type="domain" description="EamA" evidence="3">
    <location>
        <begin position="1"/>
        <end position="133"/>
    </location>
</feature>
<keyword evidence="5" id="KW-1185">Reference proteome</keyword>
<dbReference type="STRING" id="417292.SAMN05421806_1011224"/>
<feature type="transmembrane region" description="Helical" evidence="2">
    <location>
        <begin position="180"/>
        <end position="197"/>
    </location>
</feature>
<dbReference type="RefSeq" id="WP_093607563.1">
    <property type="nucleotide sequence ID" value="NZ_FNFF01000001.1"/>
</dbReference>
<keyword evidence="2" id="KW-1133">Transmembrane helix</keyword>
<evidence type="ECO:0000313" key="5">
    <source>
        <dbReference type="Proteomes" id="UP000199155"/>
    </source>
</evidence>
<feature type="transmembrane region" description="Helical" evidence="2">
    <location>
        <begin position="209"/>
        <end position="229"/>
    </location>
</feature>
<protein>
    <submittedName>
        <fullName evidence="4">Uncharacterized membrane protein</fullName>
    </submittedName>
</protein>
<dbReference type="InterPro" id="IPR000620">
    <property type="entry name" value="EamA_dom"/>
</dbReference>
<comment type="similarity">
    <text evidence="1">Belongs to the EamA transporter family.</text>
</comment>
<proteinExistence type="inferred from homology"/>
<dbReference type="EMBL" id="FNFF01000001">
    <property type="protein sequence ID" value="SDJ60415.1"/>
    <property type="molecule type" value="Genomic_DNA"/>
</dbReference>
<dbReference type="GO" id="GO:0016788">
    <property type="term" value="F:hydrolase activity, acting on ester bonds"/>
    <property type="evidence" value="ECO:0007669"/>
    <property type="project" value="InterPro"/>
</dbReference>
<sequence>MGALLALASAVCYGIVDFAGGILSRRIPFAAVTLLGQIGGLVLAVAAALLVPAPSVTATGLAWGALSGVGSAAAMWFLNRGLARGDMSVVVPVSAVTSVALSVLTGVLLLHDRPTPLAWAGIAVTAPALWLVSGGRGTPGRRGVRDGLLASAGVPDGLLASAGVAVQYLALAQAGESGGLWPVAAGRAAAVLVLLPPSVRHLRVPVRQGLQALLIGAGAALGLSLYLLATHQQLLAVAVVLASLYPALPVILGLTLLHEHVNRRQAVGLWGALVATVLLALG</sequence>
<dbReference type="Pfam" id="PF00892">
    <property type="entry name" value="EamA"/>
    <property type="match status" value="1"/>
</dbReference>
<keyword evidence="2" id="KW-0812">Transmembrane</keyword>
<organism evidence="4 5">
    <name type="scientific">Streptomyces indicus</name>
    <dbReference type="NCBI Taxonomy" id="417292"/>
    <lineage>
        <taxon>Bacteria</taxon>
        <taxon>Bacillati</taxon>
        <taxon>Actinomycetota</taxon>
        <taxon>Actinomycetes</taxon>
        <taxon>Kitasatosporales</taxon>
        <taxon>Streptomycetaceae</taxon>
        <taxon>Streptomyces</taxon>
    </lineage>
</organism>
<gene>
    <name evidence="4" type="ORF">SAMN05421806_1011224</name>
</gene>
<name>A0A1G8V4Y2_9ACTN</name>
<reference evidence="4 5" key="1">
    <citation type="submission" date="2016-10" db="EMBL/GenBank/DDBJ databases">
        <authorList>
            <person name="de Groot N.N."/>
        </authorList>
    </citation>
    <scope>NUCLEOTIDE SEQUENCE [LARGE SCALE GENOMIC DNA]</scope>
    <source>
        <strain evidence="4 5">CGMCC 4.5727</strain>
    </source>
</reference>